<feature type="transmembrane region" description="Helical" evidence="1">
    <location>
        <begin position="6"/>
        <end position="23"/>
    </location>
</feature>
<keyword evidence="1" id="KW-1133">Transmembrane helix</keyword>
<dbReference type="EMBL" id="BTCL01000005">
    <property type="protein sequence ID" value="GMK44756.1"/>
    <property type="molecule type" value="Genomic_DNA"/>
</dbReference>
<keyword evidence="3" id="KW-1185">Reference proteome</keyword>
<evidence type="ECO:0000256" key="1">
    <source>
        <dbReference type="SAM" id="Phobius"/>
    </source>
</evidence>
<reference evidence="2 3" key="1">
    <citation type="submission" date="2023-05" db="EMBL/GenBank/DDBJ databases">
        <title>Draft genome of Paenibacillus sp. CCS26.</title>
        <authorList>
            <person name="Akita H."/>
            <person name="Shinto Y."/>
            <person name="Kimura Z."/>
        </authorList>
    </citation>
    <scope>NUCLEOTIDE SEQUENCE [LARGE SCALE GENOMIC DNA]</scope>
    <source>
        <strain evidence="2 3">CCS26</strain>
    </source>
</reference>
<evidence type="ECO:0000313" key="3">
    <source>
        <dbReference type="Proteomes" id="UP001285921"/>
    </source>
</evidence>
<keyword evidence="1" id="KW-0812">Transmembrane</keyword>
<gene>
    <name evidence="2" type="ORF">PghCCS26_18840</name>
</gene>
<feature type="transmembrane region" description="Helical" evidence="1">
    <location>
        <begin position="30"/>
        <end position="50"/>
    </location>
</feature>
<keyword evidence="1" id="KW-0472">Membrane</keyword>
<sequence>MIVLLLTYIAYLAISLILMKRYKADKKEKIALCTISLIGSVLWFSILLGHPLDLNALIGWLIETMF</sequence>
<protein>
    <submittedName>
        <fullName evidence="2">Uncharacterized protein</fullName>
    </submittedName>
</protein>
<evidence type="ECO:0000313" key="2">
    <source>
        <dbReference type="EMBL" id="GMK44756.1"/>
    </source>
</evidence>
<dbReference type="Proteomes" id="UP001285921">
    <property type="component" value="Unassembled WGS sequence"/>
</dbReference>
<accession>A0ABQ6NI32</accession>
<proteinExistence type="predicted"/>
<comment type="caution">
    <text evidence="2">The sequence shown here is derived from an EMBL/GenBank/DDBJ whole genome shotgun (WGS) entry which is preliminary data.</text>
</comment>
<organism evidence="2 3">
    <name type="scientific">Paenibacillus glycanilyticus</name>
    <dbReference type="NCBI Taxonomy" id="126569"/>
    <lineage>
        <taxon>Bacteria</taxon>
        <taxon>Bacillati</taxon>
        <taxon>Bacillota</taxon>
        <taxon>Bacilli</taxon>
        <taxon>Bacillales</taxon>
        <taxon>Paenibacillaceae</taxon>
        <taxon>Paenibacillus</taxon>
    </lineage>
</organism>
<name>A0ABQ6NI32_9BACL</name>